<dbReference type="WBParaSite" id="Bm6605.1">
    <property type="protein sequence ID" value="Bm6605.1"/>
    <property type="gene ID" value="WBGene00226866"/>
</dbReference>
<name>A0A0H5BRT0_BRUMA</name>
<evidence type="ECO:0000256" key="7">
    <source>
        <dbReference type="ARBA" id="ARBA00022989"/>
    </source>
</evidence>
<keyword evidence="6 11" id="KW-0276">Fatty acid metabolism</keyword>
<dbReference type="KEGG" id="bmy:BM_BM6605"/>
<evidence type="ECO:0000256" key="9">
    <source>
        <dbReference type="ARBA" id="ARBA00023136"/>
    </source>
</evidence>
<dbReference type="PANTHER" id="PTHR11157">
    <property type="entry name" value="FATTY ACID ACYL TRANSFERASE-RELATED"/>
    <property type="match status" value="1"/>
</dbReference>
<feature type="transmembrane region" description="Helical" evidence="11">
    <location>
        <begin position="221"/>
        <end position="241"/>
    </location>
</feature>
<comment type="similarity">
    <text evidence="11">Belongs to the ELO family.</text>
</comment>
<dbReference type="OMA" id="CWHAHVS"/>
<dbReference type="Proteomes" id="UP000006672">
    <property type="component" value="Unassembled WGS sequence"/>
</dbReference>
<sequence length="255" mass="29408">MDRKRLHYDAQLSMEWMQQYRPLFTFLIVAYALFVISVRPICKGRRSQGMATIIFCWNAFNALADIVLLLALLPDFLSSFRQGFYSSLCLNADLYKNPRSGKAIFTFHISKMWELLDTVLLILDGRKTNHLHVAHHIVVSISMICAYQRIGAVARWIATTNLAAHSALYSYLAAQSCIWKRRTCSARVINGIQMAQFPICLFGLIKIRQFINARKKCETSYSGLCILIYSSFFILFVSFYANKYRKDSIGRDYVF</sequence>
<keyword evidence="7 11" id="KW-1133">Transmembrane helix</keyword>
<dbReference type="OrthoDB" id="434092at2759"/>
<dbReference type="GO" id="GO:0009922">
    <property type="term" value="F:fatty acid elongase activity"/>
    <property type="evidence" value="ECO:0007669"/>
    <property type="project" value="UniProtKB-EC"/>
</dbReference>
<comment type="caution">
    <text evidence="11">Lacks conserved residue(s) required for the propagation of feature annotation.</text>
</comment>
<dbReference type="RefSeq" id="XP_001897614.1">
    <property type="nucleotide sequence ID" value="XM_001897579.1"/>
</dbReference>
<evidence type="ECO:0000256" key="5">
    <source>
        <dbReference type="ARBA" id="ARBA00022692"/>
    </source>
</evidence>
<feature type="transmembrane region" description="Helical" evidence="11">
    <location>
        <begin position="50"/>
        <end position="73"/>
    </location>
</feature>
<dbReference type="CTD" id="6101064"/>
<dbReference type="EMBL" id="CAAKNF010000196">
    <property type="protein sequence ID" value="VIO88015.1"/>
    <property type="molecule type" value="Genomic_DNA"/>
</dbReference>
<dbReference type="EMBL" id="LN856451">
    <property type="protein sequence ID" value="CDP91564.1"/>
    <property type="molecule type" value="Genomic_DNA"/>
</dbReference>
<accession>A0A0H5BRT0</accession>
<reference evidence="16" key="4">
    <citation type="submission" date="2019-12" db="UniProtKB">
        <authorList>
            <consortium name="WormBaseParasite"/>
        </authorList>
    </citation>
    <scope>IDENTIFICATION</scope>
</reference>
<reference evidence="13" key="2">
    <citation type="submission" date="2012-12" db="EMBL/GenBank/DDBJ databases">
        <authorList>
            <person name="Gao Y.W."/>
            <person name="Fan S.T."/>
            <person name="Sun H.T."/>
            <person name="Wang Z."/>
            <person name="Gao X.L."/>
            <person name="Li Y.G."/>
            <person name="Wang T.C."/>
            <person name="Zhang K."/>
            <person name="Xu W.W."/>
            <person name="Yu Z.J."/>
            <person name="Xia X.Z."/>
        </authorList>
    </citation>
    <scope>NUCLEOTIDE SEQUENCE</scope>
    <source>
        <strain evidence="13">FR3</strain>
    </source>
</reference>
<keyword evidence="5 11" id="KW-0812">Transmembrane</keyword>
<dbReference type="AlphaFoldDB" id="A0A0H5BRT0"/>
<dbReference type="GO" id="GO:0019367">
    <property type="term" value="P:fatty acid elongation, saturated fatty acid"/>
    <property type="evidence" value="ECO:0007669"/>
    <property type="project" value="TreeGrafter"/>
</dbReference>
<dbReference type="PANTHER" id="PTHR11157:SF17">
    <property type="entry name" value="ELONGATION OF VERY LONG CHAIN FATTY ACIDS PROTEIN 6"/>
    <property type="match status" value="1"/>
</dbReference>
<comment type="catalytic activity">
    <reaction evidence="11">
        <text>a very-long-chain acyl-CoA + malonyl-CoA + H(+) = a very-long-chain 3-oxoacyl-CoA + CO2 + CoA</text>
        <dbReference type="Rhea" id="RHEA:32727"/>
        <dbReference type="ChEBI" id="CHEBI:15378"/>
        <dbReference type="ChEBI" id="CHEBI:16526"/>
        <dbReference type="ChEBI" id="CHEBI:57287"/>
        <dbReference type="ChEBI" id="CHEBI:57384"/>
        <dbReference type="ChEBI" id="CHEBI:90725"/>
        <dbReference type="ChEBI" id="CHEBI:90736"/>
        <dbReference type="EC" id="2.3.1.199"/>
    </reaction>
</comment>
<keyword evidence="8 11" id="KW-0443">Lipid metabolism</keyword>
<organism evidence="13">
    <name type="scientific">Brugia malayi</name>
    <name type="common">Filarial nematode worm</name>
    <dbReference type="NCBI Taxonomy" id="6279"/>
    <lineage>
        <taxon>Eukaryota</taxon>
        <taxon>Metazoa</taxon>
        <taxon>Ecdysozoa</taxon>
        <taxon>Nematoda</taxon>
        <taxon>Chromadorea</taxon>
        <taxon>Rhabditida</taxon>
        <taxon>Spirurina</taxon>
        <taxon>Spiruromorpha</taxon>
        <taxon>Filarioidea</taxon>
        <taxon>Onchocercidae</taxon>
        <taxon>Brugia</taxon>
    </lineage>
</organism>
<feature type="transmembrane region" description="Helical" evidence="11">
    <location>
        <begin position="20"/>
        <end position="38"/>
    </location>
</feature>
<reference evidence="13 15" key="1">
    <citation type="journal article" date="2007" name="Science">
        <title>Draft genome of the filarial nematode parasite Brugia malayi.</title>
        <authorList>
            <person name="Ghedin E."/>
            <person name="Wang S."/>
            <person name="Spiro D."/>
            <person name="Caler E."/>
            <person name="Zhao Q."/>
            <person name="Crabtree J."/>
            <person name="Allen J.E."/>
            <person name="Delcher A.L."/>
            <person name="Guiliano D.B."/>
            <person name="Miranda-Saavedra D."/>
            <person name="Angiuoli S.V."/>
            <person name="Creasy T."/>
            <person name="Amedeo P."/>
            <person name="Haas B."/>
            <person name="El-Sayed N.M."/>
            <person name="Wortman J.R."/>
            <person name="Feldblyum T."/>
            <person name="Tallon L."/>
            <person name="Schatz M."/>
            <person name="Shumway M."/>
            <person name="Koo H."/>
            <person name="Salzberg S.L."/>
            <person name="Schobel S."/>
            <person name="Pertea M."/>
            <person name="Pop M."/>
            <person name="White O."/>
            <person name="Barton G.J."/>
            <person name="Carlow C.K."/>
            <person name="Crawford M.J."/>
            <person name="Daub J."/>
            <person name="Dimmic M.W."/>
            <person name="Estes C.F."/>
            <person name="Foster J.M."/>
            <person name="Ganatra M."/>
            <person name="Gregory W.F."/>
            <person name="Johnson N.M."/>
            <person name="Jin J."/>
            <person name="Komuniecki R."/>
            <person name="Korf I."/>
            <person name="Kumar S."/>
            <person name="Laney S."/>
            <person name="Li B.W."/>
            <person name="Li W."/>
            <person name="Lindblom T.H."/>
            <person name="Lustigman S."/>
            <person name="Ma D."/>
            <person name="Maina C.V."/>
            <person name="Martin D.M."/>
            <person name="McCarter J.P."/>
            <person name="McReynolds L."/>
            <person name="Mitreva M."/>
            <person name="Nutman T.B."/>
            <person name="Parkinson J."/>
            <person name="Peregrin-Alvarez J.M."/>
            <person name="Poole C."/>
            <person name="Ren Q."/>
            <person name="Saunders L."/>
            <person name="Sluder A.E."/>
            <person name="Smith K."/>
            <person name="Stanke M."/>
            <person name="Unnasch T.R."/>
            <person name="Ware J."/>
            <person name="Wei A.D."/>
            <person name="Weil G."/>
            <person name="Williams D.J."/>
            <person name="Zhang Y."/>
            <person name="Williams S.A."/>
            <person name="Fraser-Liggett C."/>
            <person name="Slatko B."/>
            <person name="Blaxter M.L."/>
            <person name="Scott A.L."/>
        </authorList>
    </citation>
    <scope>NUCLEOTIDE SEQUENCE</scope>
    <source>
        <strain evidence="13 15">FR3</strain>
    </source>
</reference>
<evidence type="ECO:0000256" key="10">
    <source>
        <dbReference type="ARBA" id="ARBA00023160"/>
    </source>
</evidence>
<evidence type="ECO:0000256" key="1">
    <source>
        <dbReference type="ARBA" id="ARBA00004141"/>
    </source>
</evidence>
<dbReference type="Pfam" id="PF01151">
    <property type="entry name" value="ELO"/>
    <property type="match status" value="1"/>
</dbReference>
<dbReference type="GeneID" id="6101064"/>
<protein>
    <recommendedName>
        <fullName evidence="11">Elongation of very long chain fatty acids protein</fullName>
        <ecNumber evidence="11">2.3.1.199</ecNumber>
    </recommendedName>
    <alternativeName>
        <fullName evidence="11">Very-long-chain 3-oxoacyl-CoA synthase</fullName>
    </alternativeName>
</protein>
<evidence type="ECO:0000256" key="3">
    <source>
        <dbReference type="ARBA" id="ARBA00022516"/>
    </source>
</evidence>
<dbReference type="GO" id="GO:0005789">
    <property type="term" value="C:endoplasmic reticulum membrane"/>
    <property type="evidence" value="ECO:0007669"/>
    <property type="project" value="TreeGrafter"/>
</dbReference>
<comment type="subcellular location">
    <subcellularLocation>
        <location evidence="1">Membrane</location>
        <topology evidence="1">Multi-pass membrane protein</topology>
    </subcellularLocation>
</comment>
<dbReference type="EMBL" id="LN856451">
    <property type="protein sequence ID" value="CDP91569.1"/>
    <property type="molecule type" value="Genomic_DNA"/>
</dbReference>
<dbReference type="GO" id="GO:0034626">
    <property type="term" value="P:fatty acid elongation, polyunsaturated fatty acid"/>
    <property type="evidence" value="ECO:0007669"/>
    <property type="project" value="TreeGrafter"/>
</dbReference>
<keyword evidence="15" id="KW-1185">Reference proteome</keyword>
<keyword evidence="10 11" id="KW-0275">Fatty acid biosynthesis</keyword>
<keyword evidence="9 11" id="KW-0472">Membrane</keyword>
<evidence type="ECO:0000313" key="16">
    <source>
        <dbReference type="WBParaSite" id="Bm6605.1"/>
    </source>
</evidence>
<evidence type="ECO:0000313" key="14">
    <source>
        <dbReference type="EMBL" id="VIO88015.1"/>
    </source>
</evidence>
<keyword evidence="3 11" id="KW-0444">Lipid biosynthesis</keyword>
<accession>A0A4E9EV84</accession>
<evidence type="ECO:0000256" key="11">
    <source>
        <dbReference type="RuleBase" id="RU361115"/>
    </source>
</evidence>
<gene>
    <name evidence="17" type="primary">bma-elo-8.2</name>
    <name evidence="14 16" type="synonym">Bma-elo-2.2</name>
    <name evidence="17" type="synonym">bma-elo-2.2</name>
    <name evidence="13 17" type="ORF">Bm6605</name>
    <name evidence="12" type="ORF">Bm8575</name>
    <name evidence="14" type="ORF">BM_BM6605</name>
    <name evidence="13" type="ORF">BM_Bm6605</name>
    <name evidence="12" type="ORF">BM_Bm8575</name>
</gene>
<evidence type="ECO:0000256" key="2">
    <source>
        <dbReference type="ARBA" id="ARBA00005194"/>
    </source>
</evidence>
<dbReference type="EC" id="2.3.1.199" evidence="11"/>
<evidence type="ECO:0000313" key="12">
    <source>
        <dbReference type="EMBL" id="CDP91564.1"/>
    </source>
</evidence>
<dbReference type="UniPathway" id="UPA00094"/>
<evidence type="ECO:0000313" key="17">
    <source>
        <dbReference type="WormBase" id="Bm6605"/>
    </source>
</evidence>
<reference evidence="14" key="3">
    <citation type="submission" date="2019-04" db="EMBL/GenBank/DDBJ databases">
        <authorList>
            <person name="Howe K."/>
            <person name="Paulini M."/>
            <person name="Williams G."/>
        </authorList>
    </citation>
    <scope>NUCLEOTIDE SEQUENCE [LARGE SCALE GENOMIC DNA]</scope>
    <source>
        <strain evidence="14">FR3</strain>
    </source>
</reference>
<evidence type="ECO:0000313" key="13">
    <source>
        <dbReference type="EMBL" id="CDP91569.1"/>
    </source>
</evidence>
<dbReference type="STRING" id="6279.A0A0H5BRT0"/>
<keyword evidence="4 11" id="KW-0808">Transferase</keyword>
<dbReference type="WormBase" id="Bm6605">
    <property type="protein sequence ID" value="BM18025"/>
    <property type="gene ID" value="WBGene00226866"/>
    <property type="gene designation" value="Bma-elo-8.2"/>
</dbReference>
<proteinExistence type="inferred from homology"/>
<dbReference type="GO" id="GO:0042761">
    <property type="term" value="P:very long-chain fatty acid biosynthetic process"/>
    <property type="evidence" value="ECO:0007669"/>
    <property type="project" value="TreeGrafter"/>
</dbReference>
<evidence type="ECO:0000256" key="4">
    <source>
        <dbReference type="ARBA" id="ARBA00022679"/>
    </source>
</evidence>
<evidence type="ECO:0000256" key="6">
    <source>
        <dbReference type="ARBA" id="ARBA00022832"/>
    </source>
</evidence>
<dbReference type="GO" id="GO:0030148">
    <property type="term" value="P:sphingolipid biosynthetic process"/>
    <property type="evidence" value="ECO:0007669"/>
    <property type="project" value="TreeGrafter"/>
</dbReference>
<evidence type="ECO:0000256" key="8">
    <source>
        <dbReference type="ARBA" id="ARBA00023098"/>
    </source>
</evidence>
<evidence type="ECO:0000313" key="15">
    <source>
        <dbReference type="Proteomes" id="UP000006672"/>
    </source>
</evidence>
<dbReference type="InterPro" id="IPR002076">
    <property type="entry name" value="ELO_fam"/>
</dbReference>
<dbReference type="GO" id="GO:0034625">
    <property type="term" value="P:fatty acid elongation, monounsaturated fatty acid"/>
    <property type="evidence" value="ECO:0007669"/>
    <property type="project" value="TreeGrafter"/>
</dbReference>
<comment type="pathway">
    <text evidence="2">Lipid metabolism; fatty acid biosynthesis.</text>
</comment>